<dbReference type="AlphaFoldDB" id="A0A7K1GM13"/>
<evidence type="ECO:0000256" key="1">
    <source>
        <dbReference type="SAM" id="SignalP"/>
    </source>
</evidence>
<dbReference type="Proteomes" id="UP000488936">
    <property type="component" value="Unassembled WGS sequence"/>
</dbReference>
<feature type="signal peptide" evidence="1">
    <location>
        <begin position="1"/>
        <end position="17"/>
    </location>
</feature>
<proteinExistence type="predicted"/>
<dbReference type="EMBL" id="WMJY01000015">
    <property type="protein sequence ID" value="MTH29876.1"/>
    <property type="molecule type" value="Genomic_DNA"/>
</dbReference>
<dbReference type="RefSeq" id="WP_155035870.1">
    <property type="nucleotide sequence ID" value="NZ_JBHTIG010000001.1"/>
</dbReference>
<protein>
    <submittedName>
        <fullName evidence="3">DUF4369 domain-containing protein</fullName>
    </submittedName>
</protein>
<accession>A0A7K1GM13</accession>
<dbReference type="PROSITE" id="PS51257">
    <property type="entry name" value="PROKAR_LIPOPROTEIN"/>
    <property type="match status" value="1"/>
</dbReference>
<feature type="domain" description="DUF4369" evidence="2">
    <location>
        <begin position="30"/>
        <end position="128"/>
    </location>
</feature>
<dbReference type="InterPro" id="IPR025380">
    <property type="entry name" value="DUF4369"/>
</dbReference>
<keyword evidence="4" id="KW-1185">Reference proteome</keyword>
<sequence>MKKIIYSILLACGALVAACSDSPSTKGNTTITGEVAGLKQGKLYLYQMKDTSFVAIDSLIVNGAKDAKFAFGLDLESPEMLFLTLDRGHTKSKDNQIAFFAEPGNIEVNTTLKHFYADVEVKGSSNQPVYQEYLKTRAALLDVQNALIVDIFKAQKSENTKALDSLQKLDEKLTTRRYLNAINFALTHPSSDVAPYVALTDLYNANTKYLDTIYNSLDTTIASNKYGKQLKEYIAERKEMEKK</sequence>
<organism evidence="3 4">
    <name type="scientific">Myroides pelagicus</name>
    <dbReference type="NCBI Taxonomy" id="270914"/>
    <lineage>
        <taxon>Bacteria</taxon>
        <taxon>Pseudomonadati</taxon>
        <taxon>Bacteroidota</taxon>
        <taxon>Flavobacteriia</taxon>
        <taxon>Flavobacteriales</taxon>
        <taxon>Flavobacteriaceae</taxon>
        <taxon>Myroides</taxon>
    </lineage>
</organism>
<reference evidence="3 4" key="1">
    <citation type="journal article" date="2006" name="Int. J. Syst. Evol. Microbiol.">
        <title>Myroides pelagicus sp. nov., isolated from seawater in Thailand.</title>
        <authorList>
            <person name="Yoon J."/>
            <person name="Maneerat S."/>
            <person name="Kawai F."/>
            <person name="Yokota A."/>
        </authorList>
    </citation>
    <scope>NUCLEOTIDE SEQUENCE [LARGE SCALE GENOMIC DNA]</scope>
    <source>
        <strain evidence="3 4">SM1T</strain>
    </source>
</reference>
<evidence type="ECO:0000259" key="2">
    <source>
        <dbReference type="Pfam" id="PF14289"/>
    </source>
</evidence>
<dbReference type="OrthoDB" id="1143206at2"/>
<feature type="chain" id="PRO_5029891036" evidence="1">
    <location>
        <begin position="18"/>
        <end position="243"/>
    </location>
</feature>
<name>A0A7K1GM13_9FLAO</name>
<gene>
    <name evidence="3" type="ORF">GJV77_08085</name>
</gene>
<comment type="caution">
    <text evidence="3">The sequence shown here is derived from an EMBL/GenBank/DDBJ whole genome shotgun (WGS) entry which is preliminary data.</text>
</comment>
<evidence type="ECO:0000313" key="3">
    <source>
        <dbReference type="EMBL" id="MTH29876.1"/>
    </source>
</evidence>
<evidence type="ECO:0000313" key="4">
    <source>
        <dbReference type="Proteomes" id="UP000488936"/>
    </source>
</evidence>
<dbReference type="Pfam" id="PF14289">
    <property type="entry name" value="DUF4369"/>
    <property type="match status" value="1"/>
</dbReference>
<keyword evidence="1" id="KW-0732">Signal</keyword>